<feature type="chain" id="PRO_5040933503" evidence="2">
    <location>
        <begin position="22"/>
        <end position="260"/>
    </location>
</feature>
<evidence type="ECO:0000313" key="3">
    <source>
        <dbReference type="EMBL" id="GMI32306.1"/>
    </source>
</evidence>
<feature type="signal peptide" evidence="2">
    <location>
        <begin position="1"/>
        <end position="21"/>
    </location>
</feature>
<dbReference type="AlphaFoldDB" id="A0A9W7L5V5"/>
<keyword evidence="4" id="KW-1185">Reference proteome</keyword>
<evidence type="ECO:0000313" key="4">
    <source>
        <dbReference type="Proteomes" id="UP001165065"/>
    </source>
</evidence>
<comment type="caution">
    <text evidence="3">The sequence shown here is derived from an EMBL/GenBank/DDBJ whole genome shotgun (WGS) entry which is preliminary data.</text>
</comment>
<sequence length="260" mass="27881">MVQFLISLVAVLLCFSLSSYGFVTPSVSLPPSRVSRFSLYEKSPENEDIVRSGGATAAGAVLGGLLLGPFGALFGAQLGASAGQRANLDAAVTRELRSKGLTKDMLRAAEEVALDLKRAEEAEGLVRDALRSFQELARRLDGEQTSLTDKAKVMLTMGDDEGAKDALLRRERAKENLVNALKGAAGEMERLKKMEDNVAAMQIRAVEVENSIKKIAAESLVDGLNGEVGGLGGLKLEQSDPLLDKFKALEEKMKGEKDKE</sequence>
<dbReference type="EMBL" id="BRYA01000780">
    <property type="protein sequence ID" value="GMI32306.1"/>
    <property type="molecule type" value="Genomic_DNA"/>
</dbReference>
<evidence type="ECO:0000256" key="2">
    <source>
        <dbReference type="SAM" id="SignalP"/>
    </source>
</evidence>
<gene>
    <name evidence="3" type="ORF">TrCOL_g218</name>
</gene>
<feature type="coiled-coil region" evidence="1">
    <location>
        <begin position="174"/>
        <end position="211"/>
    </location>
</feature>
<keyword evidence="2" id="KW-0732">Signal</keyword>
<evidence type="ECO:0000256" key="1">
    <source>
        <dbReference type="SAM" id="Coils"/>
    </source>
</evidence>
<proteinExistence type="predicted"/>
<protein>
    <submittedName>
        <fullName evidence="3">Uncharacterized protein</fullName>
    </submittedName>
</protein>
<accession>A0A9W7L5V5</accession>
<name>A0A9W7L5V5_9STRA</name>
<dbReference type="OrthoDB" id="43368at2759"/>
<organism evidence="3 4">
    <name type="scientific">Triparma columacea</name>
    <dbReference type="NCBI Taxonomy" id="722753"/>
    <lineage>
        <taxon>Eukaryota</taxon>
        <taxon>Sar</taxon>
        <taxon>Stramenopiles</taxon>
        <taxon>Ochrophyta</taxon>
        <taxon>Bolidophyceae</taxon>
        <taxon>Parmales</taxon>
        <taxon>Triparmaceae</taxon>
        <taxon>Triparma</taxon>
    </lineage>
</organism>
<dbReference type="Proteomes" id="UP001165065">
    <property type="component" value="Unassembled WGS sequence"/>
</dbReference>
<reference evidence="4" key="1">
    <citation type="journal article" date="2023" name="Commun. Biol.">
        <title>Genome analysis of Parmales, the sister group of diatoms, reveals the evolutionary specialization of diatoms from phago-mixotrophs to photoautotrophs.</title>
        <authorList>
            <person name="Ban H."/>
            <person name="Sato S."/>
            <person name="Yoshikawa S."/>
            <person name="Yamada K."/>
            <person name="Nakamura Y."/>
            <person name="Ichinomiya M."/>
            <person name="Sato N."/>
            <person name="Blanc-Mathieu R."/>
            <person name="Endo H."/>
            <person name="Kuwata A."/>
            <person name="Ogata H."/>
        </authorList>
    </citation>
    <scope>NUCLEOTIDE SEQUENCE [LARGE SCALE GENOMIC DNA]</scope>
</reference>
<keyword evidence="1" id="KW-0175">Coiled coil</keyword>